<keyword evidence="2" id="KW-0663">Pyridoxal phosphate</keyword>
<dbReference type="EMBL" id="SOEC01000029">
    <property type="protein sequence ID" value="TDX22478.1"/>
    <property type="molecule type" value="Genomic_DNA"/>
</dbReference>
<dbReference type="InterPro" id="IPR004839">
    <property type="entry name" value="Aminotransferase_I/II_large"/>
</dbReference>
<feature type="domain" description="HTH gntR-type" evidence="6">
    <location>
        <begin position="33"/>
        <end position="101"/>
    </location>
</feature>
<comment type="caution">
    <text evidence="7">The sequence shown here is derived from an EMBL/GenBank/DDBJ whole genome shotgun (WGS) entry which is preliminary data.</text>
</comment>
<dbReference type="SMART" id="SM00345">
    <property type="entry name" value="HTH_GNTR"/>
    <property type="match status" value="1"/>
</dbReference>
<dbReference type="InterPro" id="IPR036390">
    <property type="entry name" value="WH_DNA-bd_sf"/>
</dbReference>
<evidence type="ECO:0000256" key="3">
    <source>
        <dbReference type="ARBA" id="ARBA00023015"/>
    </source>
</evidence>
<dbReference type="InterPro" id="IPR000524">
    <property type="entry name" value="Tscrpt_reg_HTH_GntR"/>
</dbReference>
<organism evidence="7 8">
    <name type="scientific">Modicisalibacter xianhensis</name>
    <dbReference type="NCBI Taxonomy" id="442341"/>
    <lineage>
        <taxon>Bacteria</taxon>
        <taxon>Pseudomonadati</taxon>
        <taxon>Pseudomonadota</taxon>
        <taxon>Gammaproteobacteria</taxon>
        <taxon>Oceanospirillales</taxon>
        <taxon>Halomonadaceae</taxon>
        <taxon>Modicisalibacter</taxon>
    </lineage>
</organism>
<dbReference type="PANTHER" id="PTHR46577">
    <property type="entry name" value="HTH-TYPE TRANSCRIPTIONAL REGULATORY PROTEIN GABR"/>
    <property type="match status" value="1"/>
</dbReference>
<dbReference type="Pfam" id="PF00155">
    <property type="entry name" value="Aminotran_1_2"/>
    <property type="match status" value="1"/>
</dbReference>
<proteinExistence type="inferred from homology"/>
<gene>
    <name evidence="7" type="ORF">DFO67_12911</name>
</gene>
<dbReference type="GO" id="GO:0003677">
    <property type="term" value="F:DNA binding"/>
    <property type="evidence" value="ECO:0007669"/>
    <property type="project" value="UniProtKB-KW"/>
</dbReference>
<evidence type="ECO:0000256" key="5">
    <source>
        <dbReference type="ARBA" id="ARBA00023163"/>
    </source>
</evidence>
<accession>A0A4R8FFB2</accession>
<dbReference type="InterPro" id="IPR036388">
    <property type="entry name" value="WH-like_DNA-bd_sf"/>
</dbReference>
<dbReference type="InterPro" id="IPR015421">
    <property type="entry name" value="PyrdxlP-dep_Trfase_major"/>
</dbReference>
<protein>
    <submittedName>
        <fullName evidence="7">GntR family transcriptional regulator</fullName>
    </submittedName>
</protein>
<dbReference type="PANTHER" id="PTHR46577:SF1">
    <property type="entry name" value="HTH-TYPE TRANSCRIPTIONAL REGULATORY PROTEIN GABR"/>
    <property type="match status" value="1"/>
</dbReference>
<dbReference type="AlphaFoldDB" id="A0A4R8FFB2"/>
<evidence type="ECO:0000256" key="2">
    <source>
        <dbReference type="ARBA" id="ARBA00022898"/>
    </source>
</evidence>
<dbReference type="CDD" id="cd07377">
    <property type="entry name" value="WHTH_GntR"/>
    <property type="match status" value="1"/>
</dbReference>
<keyword evidence="4" id="KW-0238">DNA-binding</keyword>
<dbReference type="InterPro" id="IPR051446">
    <property type="entry name" value="HTH_trans_reg/aminotransferase"/>
</dbReference>
<evidence type="ECO:0000256" key="4">
    <source>
        <dbReference type="ARBA" id="ARBA00023125"/>
    </source>
</evidence>
<dbReference type="GO" id="GO:0003700">
    <property type="term" value="F:DNA-binding transcription factor activity"/>
    <property type="evidence" value="ECO:0007669"/>
    <property type="project" value="InterPro"/>
</dbReference>
<comment type="similarity">
    <text evidence="1">In the C-terminal section; belongs to the class-I pyridoxal-phosphate-dependent aminotransferase family.</text>
</comment>
<evidence type="ECO:0000313" key="8">
    <source>
        <dbReference type="Proteomes" id="UP000294489"/>
    </source>
</evidence>
<dbReference type="Pfam" id="PF00392">
    <property type="entry name" value="GntR"/>
    <property type="match status" value="1"/>
</dbReference>
<evidence type="ECO:0000259" key="6">
    <source>
        <dbReference type="PROSITE" id="PS50949"/>
    </source>
</evidence>
<dbReference type="Gene3D" id="3.40.640.10">
    <property type="entry name" value="Type I PLP-dependent aspartate aminotransferase-like (Major domain)"/>
    <property type="match status" value="1"/>
</dbReference>
<dbReference type="NCBIfam" id="NF012025">
    <property type="entry name" value="PRK15481.1"/>
    <property type="match status" value="1"/>
</dbReference>
<dbReference type="PROSITE" id="PS50949">
    <property type="entry name" value="HTH_GNTR"/>
    <property type="match status" value="1"/>
</dbReference>
<name>A0A4R8FFB2_9GAMM</name>
<evidence type="ECO:0000256" key="1">
    <source>
        <dbReference type="ARBA" id="ARBA00005384"/>
    </source>
</evidence>
<dbReference type="SUPFAM" id="SSF46785">
    <property type="entry name" value="Winged helix' DNA-binding domain"/>
    <property type="match status" value="1"/>
</dbReference>
<dbReference type="SUPFAM" id="SSF53383">
    <property type="entry name" value="PLP-dependent transferases"/>
    <property type="match status" value="1"/>
</dbReference>
<keyword evidence="3" id="KW-0805">Transcription regulation</keyword>
<dbReference type="GO" id="GO:0030170">
    <property type="term" value="F:pyridoxal phosphate binding"/>
    <property type="evidence" value="ECO:0007669"/>
    <property type="project" value="InterPro"/>
</dbReference>
<sequence>MKVKRWRFFLPGSKLILTKTEYILTWDKMRINGKTTQEISDCIRALVQSGNLLPGDLLPPVRELAKMLEVNRNTVAAAYKHLAKVGIAVTQRRLGTTICAPPQAGEQEGLNPETALIDLAHGNPNPQWLPEPQALLAEGLPRPFLYGEDTILPELRLLGRDWFRLDCPSDHELELTHGAVDAIERLAAAQLLPGDQVAVEDPCFLGTINALRLADMQTVGVEIDEVGMRPEALEAALAKGVRAVLVTPRAHNPTGCSLSKRRADTLKRIFAAHPNVLIIIDDHFALLAETPYHSIIPATTARWALIRSISKGLGPDLRLAFVACDPVTADRLRTRLAPGMMWVSHILQALVGNCLASEDVRKRLDYARSEYACRRNELRTALQAQGIEVPPATEGVNVWVPLPRDAKEVAHALAKKGWLVRLGSAFEVQGPAQAIRVTISKLQDGQAQRFAEDLGSSLAHGHDAT</sequence>
<dbReference type="Proteomes" id="UP000294489">
    <property type="component" value="Unassembled WGS sequence"/>
</dbReference>
<reference evidence="7 8" key="1">
    <citation type="submission" date="2019-03" db="EMBL/GenBank/DDBJ databases">
        <title>Freshwater and sediment microbial communities from various areas in North America, analyzing microbe dynamics in response to fracking.</title>
        <authorList>
            <person name="Lamendella R."/>
        </authorList>
    </citation>
    <scope>NUCLEOTIDE SEQUENCE [LARGE SCALE GENOMIC DNA]</scope>
    <source>
        <strain evidence="7 8">6_TX</strain>
    </source>
</reference>
<dbReference type="Gene3D" id="1.10.10.10">
    <property type="entry name" value="Winged helix-like DNA-binding domain superfamily/Winged helix DNA-binding domain"/>
    <property type="match status" value="1"/>
</dbReference>
<keyword evidence="5" id="KW-0804">Transcription</keyword>
<evidence type="ECO:0000313" key="7">
    <source>
        <dbReference type="EMBL" id="TDX22478.1"/>
    </source>
</evidence>
<dbReference type="InterPro" id="IPR015424">
    <property type="entry name" value="PyrdxlP-dep_Trfase"/>
</dbReference>
<dbReference type="CDD" id="cd00609">
    <property type="entry name" value="AAT_like"/>
    <property type="match status" value="1"/>
</dbReference>